<name>A0A164Z0F6_9AGAM</name>
<accession>A0A164Z0F6</accession>
<dbReference type="EMBL" id="KV419397">
    <property type="protein sequence ID" value="KZS97416.1"/>
    <property type="molecule type" value="Genomic_DNA"/>
</dbReference>
<sequence length="418" mass="47853">MTLPSEIRRMVVEAIRDPDESLASLDPNRLRREKWLEENRTLLALSLTSKIWTIDATSELWSDIHIEDGLSDEEWATQIQMLVQCTKMGHTNRLRRFTIFSHALVSLPDNIVPLVRDILSRSSALRCLQIVLRHQWQALVPFLPTLSFLNLRSFGVILFTYGEELREDQKSLEQFLVKQRTLENVESHSGWSTMLCNPTHLPELREACPLPKLKFFRGYLSDLRMLASSQYLRSLSLVERGEESDFLQGLSLLANPFSNVIHITLLPPRQIYFGRLSLRALSTSFPALKTIEGLLLFPASLEFIESQIEIPEPSTHLVRLEEVTLYEICKSGNYSAQQLIPALEDASVERAFKSLRSLFPSIGLAKHVRYELSRKEGFRGTRRQISIMKTHYLSSSAGNHFETTIERSNGRSMTLAVI</sequence>
<keyword evidence="2" id="KW-1185">Reference proteome</keyword>
<proteinExistence type="predicted"/>
<dbReference type="Proteomes" id="UP000076722">
    <property type="component" value="Unassembled WGS sequence"/>
</dbReference>
<protein>
    <recommendedName>
        <fullName evidence="3">F-box domain-containing protein</fullName>
    </recommendedName>
</protein>
<organism evidence="1 2">
    <name type="scientific">Sistotremastrum niveocremeum HHB9708</name>
    <dbReference type="NCBI Taxonomy" id="1314777"/>
    <lineage>
        <taxon>Eukaryota</taxon>
        <taxon>Fungi</taxon>
        <taxon>Dikarya</taxon>
        <taxon>Basidiomycota</taxon>
        <taxon>Agaricomycotina</taxon>
        <taxon>Agaricomycetes</taxon>
        <taxon>Sistotremastrales</taxon>
        <taxon>Sistotremastraceae</taxon>
        <taxon>Sertulicium</taxon>
        <taxon>Sertulicium niveocremeum</taxon>
    </lineage>
</organism>
<dbReference type="AlphaFoldDB" id="A0A164Z0F6"/>
<gene>
    <name evidence="1" type="ORF">SISNIDRAFT_251466</name>
</gene>
<reference evidence="1 2" key="1">
    <citation type="journal article" date="2016" name="Mol. Biol. Evol.">
        <title>Comparative Genomics of Early-Diverging Mushroom-Forming Fungi Provides Insights into the Origins of Lignocellulose Decay Capabilities.</title>
        <authorList>
            <person name="Nagy L.G."/>
            <person name="Riley R."/>
            <person name="Tritt A."/>
            <person name="Adam C."/>
            <person name="Daum C."/>
            <person name="Floudas D."/>
            <person name="Sun H."/>
            <person name="Yadav J.S."/>
            <person name="Pangilinan J."/>
            <person name="Larsson K.H."/>
            <person name="Matsuura K."/>
            <person name="Barry K."/>
            <person name="Labutti K."/>
            <person name="Kuo R."/>
            <person name="Ohm R.A."/>
            <person name="Bhattacharya S.S."/>
            <person name="Shirouzu T."/>
            <person name="Yoshinaga Y."/>
            <person name="Martin F.M."/>
            <person name="Grigoriev I.V."/>
            <person name="Hibbett D.S."/>
        </authorList>
    </citation>
    <scope>NUCLEOTIDE SEQUENCE [LARGE SCALE GENOMIC DNA]</scope>
    <source>
        <strain evidence="1 2">HHB9708</strain>
    </source>
</reference>
<evidence type="ECO:0000313" key="2">
    <source>
        <dbReference type="Proteomes" id="UP000076722"/>
    </source>
</evidence>
<evidence type="ECO:0008006" key="3">
    <source>
        <dbReference type="Google" id="ProtNLM"/>
    </source>
</evidence>
<evidence type="ECO:0000313" key="1">
    <source>
        <dbReference type="EMBL" id="KZS97416.1"/>
    </source>
</evidence>